<evidence type="ECO:0000256" key="15">
    <source>
        <dbReference type="SAM" id="Phobius"/>
    </source>
</evidence>
<dbReference type="CDD" id="cd23282">
    <property type="entry name" value="beta-trefoil_MIR_POMT2"/>
    <property type="match status" value="1"/>
</dbReference>
<evidence type="ECO:0000256" key="1">
    <source>
        <dbReference type="ARBA" id="ARBA00004477"/>
    </source>
</evidence>
<evidence type="ECO:0000256" key="10">
    <source>
        <dbReference type="ARBA" id="ARBA00022989"/>
    </source>
</evidence>
<evidence type="ECO:0000256" key="3">
    <source>
        <dbReference type="ARBA" id="ARBA00007222"/>
    </source>
</evidence>
<dbReference type="InterPro" id="IPR016093">
    <property type="entry name" value="MIR_motif"/>
</dbReference>
<comment type="pathway">
    <text evidence="2">Protein modification; protein glycosylation.</text>
</comment>
<dbReference type="InterPro" id="IPR027005">
    <property type="entry name" value="PMT-like"/>
</dbReference>
<dbReference type="Gene3D" id="2.80.10.50">
    <property type="match status" value="1"/>
</dbReference>
<keyword evidence="10 15" id="KW-1133">Transmembrane helix</keyword>
<dbReference type="EMBL" id="GDIP01237132">
    <property type="protein sequence ID" value="JAI86269.1"/>
    <property type="molecule type" value="Transcribed_RNA"/>
</dbReference>
<feature type="transmembrane region" description="Helical" evidence="15">
    <location>
        <begin position="136"/>
        <end position="156"/>
    </location>
</feature>
<dbReference type="Pfam" id="PF02366">
    <property type="entry name" value="PMT"/>
    <property type="match status" value="1"/>
</dbReference>
<dbReference type="EC" id="2.4.1.109" evidence="4"/>
<evidence type="ECO:0000256" key="8">
    <source>
        <dbReference type="ARBA" id="ARBA00022737"/>
    </source>
</evidence>
<keyword evidence="11 15" id="KW-0472">Membrane</keyword>
<dbReference type="UniPathway" id="UPA00378"/>
<feature type="transmembrane region" description="Helical" evidence="15">
    <location>
        <begin position="184"/>
        <end position="205"/>
    </location>
</feature>
<evidence type="ECO:0000256" key="13">
    <source>
        <dbReference type="ARBA" id="ARBA00045085"/>
    </source>
</evidence>
<evidence type="ECO:0000256" key="4">
    <source>
        <dbReference type="ARBA" id="ARBA00012839"/>
    </source>
</evidence>
<dbReference type="SUPFAM" id="SSF82109">
    <property type="entry name" value="MIR domain"/>
    <property type="match status" value="1"/>
</dbReference>
<evidence type="ECO:0000259" key="16">
    <source>
        <dbReference type="PROSITE" id="PS50919"/>
    </source>
</evidence>
<dbReference type="Pfam" id="PF16192">
    <property type="entry name" value="PMT_4TMC"/>
    <property type="match status" value="1"/>
</dbReference>
<feature type="transmembrane region" description="Helical" evidence="15">
    <location>
        <begin position="217"/>
        <end position="250"/>
    </location>
</feature>
<dbReference type="GO" id="GO:0005789">
    <property type="term" value="C:endoplasmic reticulum membrane"/>
    <property type="evidence" value="ECO:0007669"/>
    <property type="project" value="UniProtKB-SubCell"/>
</dbReference>
<evidence type="ECO:0000256" key="12">
    <source>
        <dbReference type="ARBA" id="ARBA00039583"/>
    </source>
</evidence>
<organism evidence="17">
    <name type="scientific">Daphnia magna</name>
    <dbReference type="NCBI Taxonomy" id="35525"/>
    <lineage>
        <taxon>Eukaryota</taxon>
        <taxon>Metazoa</taxon>
        <taxon>Ecdysozoa</taxon>
        <taxon>Arthropoda</taxon>
        <taxon>Crustacea</taxon>
        <taxon>Branchiopoda</taxon>
        <taxon>Diplostraca</taxon>
        <taxon>Cladocera</taxon>
        <taxon>Anomopoda</taxon>
        <taxon>Daphniidae</taxon>
        <taxon>Daphnia</taxon>
    </lineage>
</organism>
<feature type="transmembrane region" description="Helical" evidence="15">
    <location>
        <begin position="648"/>
        <end position="669"/>
    </location>
</feature>
<feature type="transmembrane region" description="Helical" evidence="15">
    <location>
        <begin position="624"/>
        <end position="642"/>
    </location>
</feature>
<feature type="transmembrane region" description="Helical" evidence="15">
    <location>
        <begin position="270"/>
        <end position="291"/>
    </location>
</feature>
<evidence type="ECO:0000256" key="2">
    <source>
        <dbReference type="ARBA" id="ARBA00004922"/>
    </source>
</evidence>
<reference evidence="17" key="1">
    <citation type="submission" date="2015-10" db="EMBL/GenBank/DDBJ databases">
        <title>Daphnia magna gene sets from two clonal populations assembled and annotated with EvidentialGene.</title>
        <authorList>
            <person name="Gilbert D."/>
            <person name="Podicheti R."/>
            <person name="Orsini L."/>
            <person name="Colbourne J."/>
            <person name="Pfrender M."/>
        </authorList>
    </citation>
    <scope>NUCLEOTIDE SEQUENCE</scope>
</reference>
<keyword evidence="6 17" id="KW-0808">Transferase</keyword>
<comment type="catalytic activity">
    <reaction evidence="13">
        <text>a di-trans,poly-cis-dolichyl beta-D-mannosyl phosphate + L-threonyl-[protein] = 3-O-(alpha-D-mannosyl)-L-threonyl-[protein] + a di-trans,poly-cis-dolichyl phosphate + H(+)</text>
        <dbReference type="Rhea" id="RHEA:53396"/>
        <dbReference type="Rhea" id="RHEA-COMP:11060"/>
        <dbReference type="Rhea" id="RHEA-COMP:13547"/>
        <dbReference type="Rhea" id="RHEA-COMP:19498"/>
        <dbReference type="Rhea" id="RHEA-COMP:19501"/>
        <dbReference type="ChEBI" id="CHEBI:15378"/>
        <dbReference type="ChEBI" id="CHEBI:30013"/>
        <dbReference type="ChEBI" id="CHEBI:57683"/>
        <dbReference type="ChEBI" id="CHEBI:58211"/>
        <dbReference type="ChEBI" id="CHEBI:137323"/>
        <dbReference type="EC" id="2.4.1.109"/>
    </reaction>
</comment>
<reference evidence="17" key="2">
    <citation type="submission" date="2015-10" db="EMBL/GenBank/DDBJ databases">
        <authorList>
            <person name="Gilbert D.G."/>
        </authorList>
    </citation>
    <scope>NUCLEOTIDE SEQUENCE</scope>
</reference>
<feature type="transmembrane region" description="Helical" evidence="15">
    <location>
        <begin position="583"/>
        <end position="603"/>
    </location>
</feature>
<evidence type="ECO:0000256" key="14">
    <source>
        <dbReference type="ARBA" id="ARBA00045102"/>
    </source>
</evidence>
<dbReference type="PANTHER" id="PTHR10050:SF46">
    <property type="entry name" value="PROTEIN O-MANNOSYL-TRANSFERASE 2"/>
    <property type="match status" value="1"/>
</dbReference>
<protein>
    <recommendedName>
        <fullName evidence="12">Protein O-mannosyl-transferase 2</fullName>
        <ecNumber evidence="4">2.4.1.109</ecNumber>
    </recommendedName>
</protein>
<comment type="subcellular location">
    <subcellularLocation>
        <location evidence="1">Endoplasmic reticulum membrane</location>
        <topology evidence="1">Multi-pass membrane protein</topology>
    </subcellularLocation>
</comment>
<feature type="domain" description="MIR" evidence="16">
    <location>
        <begin position="325"/>
        <end position="379"/>
    </location>
</feature>
<dbReference type="PROSITE" id="PS50919">
    <property type="entry name" value="MIR"/>
    <property type="match status" value="2"/>
</dbReference>
<accession>A0A0P4XW70</accession>
<evidence type="ECO:0000256" key="7">
    <source>
        <dbReference type="ARBA" id="ARBA00022692"/>
    </source>
</evidence>
<keyword evidence="7 15" id="KW-0812">Transmembrane</keyword>
<evidence type="ECO:0000256" key="5">
    <source>
        <dbReference type="ARBA" id="ARBA00022676"/>
    </source>
</evidence>
<evidence type="ECO:0000256" key="11">
    <source>
        <dbReference type="ARBA" id="ARBA00023136"/>
    </source>
</evidence>
<dbReference type="EMBL" id="GDIP01237133">
    <property type="protein sequence ID" value="JAI86268.1"/>
    <property type="molecule type" value="Transcribed_RNA"/>
</dbReference>
<evidence type="ECO:0000313" key="17">
    <source>
        <dbReference type="EMBL" id="JAI86269.1"/>
    </source>
</evidence>
<keyword evidence="5" id="KW-0328">Glycosyltransferase</keyword>
<dbReference type="FunFam" id="2.80.10.50:FF:000069">
    <property type="entry name" value="O-mannosyl-transferase"/>
    <property type="match status" value="1"/>
</dbReference>
<evidence type="ECO:0000256" key="6">
    <source>
        <dbReference type="ARBA" id="ARBA00022679"/>
    </source>
</evidence>
<keyword evidence="9" id="KW-0256">Endoplasmic reticulum</keyword>
<sequence length="730" mass="85031">MKEKASPACTVDSSSCPPIKTSLDKQSTSQQFCRPAFTQKFRESTSGKVWWIIFTLLMVATVSVRFYKLRYPEQVCWDETHFGRHANQYLQRTFFFDVHPPLGKMLVALFGYLDGYDGSFWFEVGKKYGDASYMGMRIGCAIMGALVVPLCFLTIWEMTASLPASTFTALCLIFDNSLVVLNRFILLDPMMLFFISATFFSMAHFNKQKRSFSFLWWFWLSSTGMFMAGSFSVKFVGLFLVFLVGMRAIYDLWIILGDMSHPVTYTVKHFLARALCLIALPVALYVVIFYVHLRILHLGGEEDEFYSSAFQVSLKGNMFHNSTGPREVAYGAVIRVKNNVLEGQYLHSHRQLYPVGARQQQITTVYIRDPNNRWFIKRHNQSSPLWNATDPIDLVRNGDLIRIEHRTTGRNLHVHRGPAPISNKMYQVTGYGVRGEGNDDDFWRLEIEGAAEGEVLEIVRHSFRLVSPNNKCVLTSTTKNLPEWGFGSAEVACNPKIHDDRAYWHIDDNRYPRLPNVSYTIYELSFLERFIESHKNMFMGNAGFRPKISDFQSRPWMWPINFRGQFFSVEGVVIYLLGNPIIWWGHCLCFLFYFLLWIVNAVIEKRAVNISDKQLNLQRRTLNTCKWLFIGFLCHYIPFWPMARILYFHHYFPALLFSNMISGMMLNYILETFSEKISPKFYTYFVSGLLLAFFYSFYLFTPITYGYPNRPSQYNDSQMYGMKWISSWEF</sequence>
<proteinExistence type="inferred from homology"/>
<dbReference type="InterPro" id="IPR036300">
    <property type="entry name" value="MIR_dom_sf"/>
</dbReference>
<dbReference type="Pfam" id="PF02815">
    <property type="entry name" value="MIR"/>
    <property type="match status" value="1"/>
</dbReference>
<comment type="similarity">
    <text evidence="3">Belongs to the glycosyltransferase 39 family.</text>
</comment>
<evidence type="ECO:0000256" key="9">
    <source>
        <dbReference type="ARBA" id="ARBA00022824"/>
    </source>
</evidence>
<feature type="transmembrane region" description="Helical" evidence="15">
    <location>
        <begin position="681"/>
        <end position="700"/>
    </location>
</feature>
<dbReference type="SMART" id="SM00472">
    <property type="entry name" value="MIR"/>
    <property type="match status" value="3"/>
</dbReference>
<dbReference type="InterPro" id="IPR003342">
    <property type="entry name" value="ArnT-like_N"/>
</dbReference>
<name>A0A0P4XW70_9CRUS</name>
<keyword evidence="8" id="KW-0677">Repeat</keyword>
<feature type="transmembrane region" description="Helical" evidence="15">
    <location>
        <begin position="49"/>
        <end position="67"/>
    </location>
</feature>
<dbReference type="EMBL" id="GDIP01235523">
    <property type="protein sequence ID" value="JAI87878.1"/>
    <property type="molecule type" value="Transcribed_RNA"/>
</dbReference>
<comment type="catalytic activity">
    <reaction evidence="14">
        <text>a di-trans,poly-cis-dolichyl beta-D-mannosyl phosphate + L-seryl-[protein] = 3-O-(alpha-D-mannosyl)-L-seryl-[protein] + a di-trans,poly-cis-dolichyl phosphate + H(+)</text>
        <dbReference type="Rhea" id="RHEA:17377"/>
        <dbReference type="Rhea" id="RHEA-COMP:9863"/>
        <dbReference type="Rhea" id="RHEA-COMP:13546"/>
        <dbReference type="Rhea" id="RHEA-COMP:19498"/>
        <dbReference type="Rhea" id="RHEA-COMP:19501"/>
        <dbReference type="ChEBI" id="CHEBI:15378"/>
        <dbReference type="ChEBI" id="CHEBI:29999"/>
        <dbReference type="ChEBI" id="CHEBI:57683"/>
        <dbReference type="ChEBI" id="CHEBI:58211"/>
        <dbReference type="ChEBI" id="CHEBI:137321"/>
        <dbReference type="EC" id="2.4.1.109"/>
    </reaction>
</comment>
<dbReference type="AlphaFoldDB" id="A0A0P4XW70"/>
<dbReference type="PANTHER" id="PTHR10050">
    <property type="entry name" value="DOLICHYL-PHOSPHATE-MANNOSE--PROTEIN MANNOSYLTRANSFERASE"/>
    <property type="match status" value="1"/>
</dbReference>
<dbReference type="OrthoDB" id="5561486at2759"/>
<feature type="domain" description="MIR" evidence="16">
    <location>
        <begin position="392"/>
        <end position="448"/>
    </location>
</feature>
<dbReference type="GO" id="GO:0004169">
    <property type="term" value="F:dolichyl-phosphate-mannose-protein mannosyltransferase activity"/>
    <property type="evidence" value="ECO:0007669"/>
    <property type="project" value="UniProtKB-EC"/>
</dbReference>
<dbReference type="InterPro" id="IPR032421">
    <property type="entry name" value="PMT_4TMC"/>
</dbReference>